<dbReference type="eggNOG" id="COG0669">
    <property type="taxonomic scope" value="Bacteria"/>
</dbReference>
<evidence type="ECO:0000256" key="6">
    <source>
        <dbReference type="ARBA" id="ARBA00022842"/>
    </source>
</evidence>
<feature type="binding site" evidence="9">
    <location>
        <position position="17"/>
    </location>
    <ligand>
        <name>ATP</name>
        <dbReference type="ChEBI" id="CHEBI:30616"/>
    </ligand>
</feature>
<feature type="binding site" evidence="9">
    <location>
        <begin position="9"/>
        <end position="10"/>
    </location>
    <ligand>
        <name>ATP</name>
        <dbReference type="ChEBI" id="CHEBI:30616"/>
    </ligand>
</feature>
<dbReference type="EMBL" id="AP012204">
    <property type="protein sequence ID" value="BAK34623.1"/>
    <property type="molecule type" value="Genomic_DNA"/>
</dbReference>
<evidence type="ECO:0000256" key="5">
    <source>
        <dbReference type="ARBA" id="ARBA00022840"/>
    </source>
</evidence>
<evidence type="ECO:0000256" key="4">
    <source>
        <dbReference type="ARBA" id="ARBA00022741"/>
    </source>
</evidence>
<dbReference type="OrthoDB" id="9806661at2"/>
<dbReference type="NCBIfam" id="TIGR01510">
    <property type="entry name" value="coaD_prev_kdtB"/>
    <property type="match status" value="1"/>
</dbReference>
<comment type="pathway">
    <text evidence="9">Cofactor biosynthesis; coenzyme A biosynthesis; CoA from (R)-pantothenate: step 4/5.</text>
</comment>
<dbReference type="RefSeq" id="WP_013862506.1">
    <property type="nucleotide sequence ID" value="NC_015635.1"/>
</dbReference>
<dbReference type="GO" id="GO:0005524">
    <property type="term" value="F:ATP binding"/>
    <property type="evidence" value="ECO:0007669"/>
    <property type="project" value="UniProtKB-KW"/>
</dbReference>
<dbReference type="InterPro" id="IPR001980">
    <property type="entry name" value="PPAT"/>
</dbReference>
<protein>
    <recommendedName>
        <fullName evidence="9">Phosphopantetheine adenylyltransferase</fullName>
        <ecNumber evidence="9">2.7.7.3</ecNumber>
    </recommendedName>
    <alternativeName>
        <fullName evidence="9">Dephospho-CoA pyrophosphorylase</fullName>
    </alternativeName>
    <alternativeName>
        <fullName evidence="9">Pantetheine-phosphate adenylyltransferase</fullName>
        <shortName evidence="9">PPAT</shortName>
    </alternativeName>
</protein>
<comment type="function">
    <text evidence="9">Reversibly transfers an adenylyl group from ATP to 4'-phosphopantetheine, yielding dephospho-CoA (dPCoA) and pyrophosphate.</text>
</comment>
<evidence type="ECO:0000313" key="11">
    <source>
        <dbReference type="EMBL" id="BAK34623.1"/>
    </source>
</evidence>
<dbReference type="InterPro" id="IPR014729">
    <property type="entry name" value="Rossmann-like_a/b/a_fold"/>
</dbReference>
<evidence type="ECO:0000256" key="8">
    <source>
        <dbReference type="ARBA" id="ARBA00029346"/>
    </source>
</evidence>
<dbReference type="STRING" id="1032480.MLP_16090"/>
<dbReference type="PANTHER" id="PTHR21342">
    <property type="entry name" value="PHOSPHOPANTETHEINE ADENYLYLTRANSFERASE"/>
    <property type="match status" value="1"/>
</dbReference>
<dbReference type="AlphaFoldDB" id="F5XRD3"/>
<dbReference type="HOGENOM" id="CLU_100149_1_0_11"/>
<keyword evidence="2 9" id="KW-0808">Transferase</keyword>
<gene>
    <name evidence="9 11" type="primary">coaD</name>
    <name evidence="11" type="ordered locus">MLP_16090</name>
</gene>
<keyword evidence="5 9" id="KW-0067">ATP-binding</keyword>
<evidence type="ECO:0000256" key="3">
    <source>
        <dbReference type="ARBA" id="ARBA00022695"/>
    </source>
</evidence>
<dbReference type="GO" id="GO:0005737">
    <property type="term" value="C:cytoplasm"/>
    <property type="evidence" value="ECO:0007669"/>
    <property type="project" value="UniProtKB-SubCell"/>
</dbReference>
<proteinExistence type="inferred from homology"/>
<comment type="subunit">
    <text evidence="9">Homohexamer.</text>
</comment>
<evidence type="ECO:0000256" key="2">
    <source>
        <dbReference type="ARBA" id="ARBA00022679"/>
    </source>
</evidence>
<dbReference type="Gene3D" id="3.40.50.620">
    <property type="entry name" value="HUPs"/>
    <property type="match status" value="1"/>
</dbReference>
<feature type="binding site" evidence="9">
    <location>
        <position position="73"/>
    </location>
    <ligand>
        <name>substrate</name>
    </ligand>
</feature>
<dbReference type="KEGG" id="mph:MLP_16090"/>
<feature type="binding site" evidence="9">
    <location>
        <position position="41"/>
    </location>
    <ligand>
        <name>substrate</name>
    </ligand>
</feature>
<feature type="binding site" evidence="9">
    <location>
        <position position="87"/>
    </location>
    <ligand>
        <name>substrate</name>
    </ligand>
</feature>
<accession>F5XRD3</accession>
<feature type="binding site" evidence="9">
    <location>
        <position position="98"/>
    </location>
    <ligand>
        <name>ATP</name>
        <dbReference type="ChEBI" id="CHEBI:30616"/>
    </ligand>
</feature>
<feature type="domain" description="Cytidyltransferase-like" evidence="10">
    <location>
        <begin position="5"/>
        <end position="132"/>
    </location>
</feature>
<evidence type="ECO:0000256" key="1">
    <source>
        <dbReference type="ARBA" id="ARBA00022490"/>
    </source>
</evidence>
<feature type="binding site" evidence="9">
    <location>
        <begin position="122"/>
        <end position="128"/>
    </location>
    <ligand>
        <name>ATP</name>
        <dbReference type="ChEBI" id="CHEBI:30616"/>
    </ligand>
</feature>
<feature type="site" description="Transition state stabilizer" evidence="9">
    <location>
        <position position="17"/>
    </location>
</feature>
<name>F5XRD3_MICPN</name>
<keyword evidence="7 9" id="KW-0173">Coenzyme A biosynthesis</keyword>
<dbReference type="SUPFAM" id="SSF52374">
    <property type="entry name" value="Nucleotidylyl transferase"/>
    <property type="match status" value="1"/>
</dbReference>
<dbReference type="InterPro" id="IPR004821">
    <property type="entry name" value="Cyt_trans-like"/>
</dbReference>
<dbReference type="UniPathway" id="UPA00241">
    <property type="reaction ID" value="UER00355"/>
</dbReference>
<keyword evidence="6 9" id="KW-0460">Magnesium</keyword>
<comment type="subcellular location">
    <subcellularLocation>
        <location evidence="9">Cytoplasm</location>
    </subcellularLocation>
</comment>
<evidence type="ECO:0000259" key="10">
    <source>
        <dbReference type="Pfam" id="PF01467"/>
    </source>
</evidence>
<dbReference type="EC" id="2.7.7.3" evidence="9"/>
<dbReference type="PANTHER" id="PTHR21342:SF1">
    <property type="entry name" value="PHOSPHOPANTETHEINE ADENYLYLTRANSFERASE"/>
    <property type="match status" value="1"/>
</dbReference>
<dbReference type="PRINTS" id="PR01020">
    <property type="entry name" value="LPSBIOSNTHSS"/>
</dbReference>
<feature type="binding site" evidence="9">
    <location>
        <begin position="88"/>
        <end position="90"/>
    </location>
    <ligand>
        <name>ATP</name>
        <dbReference type="ChEBI" id="CHEBI:30616"/>
    </ligand>
</feature>
<keyword evidence="12" id="KW-1185">Reference proteome</keyword>
<dbReference type="GO" id="GO:0004595">
    <property type="term" value="F:pantetheine-phosphate adenylyltransferase activity"/>
    <property type="evidence" value="ECO:0007669"/>
    <property type="project" value="UniProtKB-UniRule"/>
</dbReference>
<dbReference type="Pfam" id="PF01467">
    <property type="entry name" value="CTP_transf_like"/>
    <property type="match status" value="1"/>
</dbReference>
<keyword evidence="1 9" id="KW-0963">Cytoplasm</keyword>
<sequence length="160" mass="17383">MSRAVCPGSFDPVTLGHLDIFARTASLYDSVVIAVGSNMSKRGLFTPSERVAMIEEACVEWPSVHVTLFSGLLVDFCRDQEIDVIVKGLRSGGDYDYELAMAQMNRKLTGVDTAFLPTAPHLSYVSSSLVREVASLGGDISPFVSPGVLDRITERLAERI</sequence>
<dbReference type="Proteomes" id="UP000007947">
    <property type="component" value="Chromosome"/>
</dbReference>
<feature type="binding site" evidence="9">
    <location>
        <position position="9"/>
    </location>
    <ligand>
        <name>substrate</name>
    </ligand>
</feature>
<evidence type="ECO:0000313" key="12">
    <source>
        <dbReference type="Proteomes" id="UP000007947"/>
    </source>
</evidence>
<evidence type="ECO:0000256" key="7">
    <source>
        <dbReference type="ARBA" id="ARBA00022993"/>
    </source>
</evidence>
<organism evidence="11 12">
    <name type="scientific">Microlunatus phosphovorus (strain ATCC 700054 / DSM 10555 / JCM 9379 / NBRC 101784 / NCIMB 13414 / VKM Ac-1990 / NM-1)</name>
    <dbReference type="NCBI Taxonomy" id="1032480"/>
    <lineage>
        <taxon>Bacteria</taxon>
        <taxon>Bacillati</taxon>
        <taxon>Actinomycetota</taxon>
        <taxon>Actinomycetes</taxon>
        <taxon>Propionibacteriales</taxon>
        <taxon>Propionibacteriaceae</taxon>
        <taxon>Microlunatus</taxon>
    </lineage>
</organism>
<dbReference type="NCBIfam" id="TIGR00125">
    <property type="entry name" value="cyt_tran_rel"/>
    <property type="match status" value="1"/>
</dbReference>
<keyword evidence="4 9" id="KW-0547">Nucleotide-binding</keyword>
<dbReference type="CDD" id="cd02163">
    <property type="entry name" value="PPAT"/>
    <property type="match status" value="1"/>
</dbReference>
<dbReference type="GO" id="GO:0015937">
    <property type="term" value="P:coenzyme A biosynthetic process"/>
    <property type="evidence" value="ECO:0007669"/>
    <property type="project" value="UniProtKB-UniRule"/>
</dbReference>
<comment type="similarity">
    <text evidence="9">Belongs to the bacterial CoaD family.</text>
</comment>
<comment type="cofactor">
    <cofactor evidence="9">
        <name>Mg(2+)</name>
        <dbReference type="ChEBI" id="CHEBI:18420"/>
    </cofactor>
</comment>
<dbReference type="HAMAP" id="MF_00151">
    <property type="entry name" value="PPAT_bact"/>
    <property type="match status" value="1"/>
</dbReference>
<reference evidence="11 12" key="1">
    <citation type="submission" date="2011-05" db="EMBL/GenBank/DDBJ databases">
        <title>Whole genome sequence of Microlunatus phosphovorus NM-1.</title>
        <authorList>
            <person name="Hosoyama A."/>
            <person name="Sasaki K."/>
            <person name="Harada T."/>
            <person name="Igarashi R."/>
            <person name="Kawakoshi A."/>
            <person name="Sasagawa M."/>
            <person name="Fukada J."/>
            <person name="Nakamura S."/>
            <person name="Katano Y."/>
            <person name="Hanada S."/>
            <person name="Kamagata Y."/>
            <person name="Nakamura N."/>
            <person name="Yamazaki S."/>
            <person name="Fujita N."/>
        </authorList>
    </citation>
    <scope>NUCLEOTIDE SEQUENCE [LARGE SCALE GENOMIC DNA]</scope>
    <source>
        <strain evidence="12">ATCC 700054 / DSM 10555 / JCM 9379 / NBRC 101784 / NCIMB 13414 / VKM Ac-1990 / NM-1</strain>
    </source>
</reference>
<keyword evidence="3 9" id="KW-0548">Nucleotidyltransferase</keyword>
<comment type="catalytic activity">
    <reaction evidence="8 9">
        <text>(R)-4'-phosphopantetheine + ATP + H(+) = 3'-dephospho-CoA + diphosphate</text>
        <dbReference type="Rhea" id="RHEA:19801"/>
        <dbReference type="ChEBI" id="CHEBI:15378"/>
        <dbReference type="ChEBI" id="CHEBI:30616"/>
        <dbReference type="ChEBI" id="CHEBI:33019"/>
        <dbReference type="ChEBI" id="CHEBI:57328"/>
        <dbReference type="ChEBI" id="CHEBI:61723"/>
        <dbReference type="EC" id="2.7.7.3"/>
    </reaction>
</comment>
<evidence type="ECO:0000256" key="9">
    <source>
        <dbReference type="HAMAP-Rule" id="MF_00151"/>
    </source>
</evidence>